<dbReference type="InterPro" id="IPR046554">
    <property type="entry name" value="DUF6708"/>
</dbReference>
<keyword evidence="4" id="KW-1185">Reference proteome</keyword>
<evidence type="ECO:0000313" key="3">
    <source>
        <dbReference type="EMBL" id="QOW22282.1"/>
    </source>
</evidence>
<dbReference type="RefSeq" id="WP_194034821.1">
    <property type="nucleotide sequence ID" value="NZ_CP063657.1"/>
</dbReference>
<dbReference type="Proteomes" id="UP000593932">
    <property type="component" value="Chromosome"/>
</dbReference>
<feature type="transmembrane region" description="Helical" evidence="1">
    <location>
        <begin position="313"/>
        <end position="335"/>
    </location>
</feature>
<dbReference type="Pfam" id="PF20455">
    <property type="entry name" value="DUF6708"/>
    <property type="match status" value="1"/>
</dbReference>
<protein>
    <recommendedName>
        <fullName evidence="2">DUF6708 domain-containing protein</fullName>
    </recommendedName>
</protein>
<gene>
    <name evidence="3" type="ORF">INQ42_01315</name>
</gene>
<reference evidence="3 4" key="1">
    <citation type="submission" date="2020-10" db="EMBL/GenBank/DDBJ databases">
        <title>complete genome sequencing of Lysobacter sp. H23M41.</title>
        <authorList>
            <person name="Bae J.-W."/>
            <person name="Lee S.-Y."/>
        </authorList>
    </citation>
    <scope>NUCLEOTIDE SEQUENCE [LARGE SCALE GENOMIC DNA]</scope>
    <source>
        <strain evidence="3 4">H23M41</strain>
    </source>
</reference>
<proteinExistence type="predicted"/>
<organism evidence="3 4">
    <name type="scientific">Novilysobacter avium</name>
    <dbReference type="NCBI Taxonomy" id="2781023"/>
    <lineage>
        <taxon>Bacteria</taxon>
        <taxon>Pseudomonadati</taxon>
        <taxon>Pseudomonadota</taxon>
        <taxon>Gammaproteobacteria</taxon>
        <taxon>Lysobacterales</taxon>
        <taxon>Lysobacteraceae</taxon>
        <taxon>Novilysobacter</taxon>
    </lineage>
</organism>
<feature type="transmembrane region" description="Helical" evidence="1">
    <location>
        <begin position="66"/>
        <end position="87"/>
    </location>
</feature>
<keyword evidence="1" id="KW-0812">Transmembrane</keyword>
<accession>A0A7S6UL39</accession>
<dbReference type="EMBL" id="CP063657">
    <property type="protein sequence ID" value="QOW22282.1"/>
    <property type="molecule type" value="Genomic_DNA"/>
</dbReference>
<keyword evidence="1" id="KW-1133">Transmembrane helix</keyword>
<evidence type="ECO:0000259" key="2">
    <source>
        <dbReference type="Pfam" id="PF20455"/>
    </source>
</evidence>
<name>A0A7S6UL39_9GAMM</name>
<evidence type="ECO:0000256" key="1">
    <source>
        <dbReference type="SAM" id="Phobius"/>
    </source>
</evidence>
<feature type="domain" description="DUF6708" evidence="2">
    <location>
        <begin position="109"/>
        <end position="291"/>
    </location>
</feature>
<feature type="transmembrane region" description="Helical" evidence="1">
    <location>
        <begin position="93"/>
        <end position="116"/>
    </location>
</feature>
<keyword evidence="1" id="KW-0472">Membrane</keyword>
<evidence type="ECO:0000313" key="4">
    <source>
        <dbReference type="Proteomes" id="UP000593932"/>
    </source>
</evidence>
<sequence>MDFTGLNRFTAYKLNRPLTCEEKANQLQRHVTASAEPLDWLSVIKLDSTYLEVIDRWYSSKGYATWMGLLIGVPIAVFAFAFSFSAIGERDPVMLASVLAIAAIFGSFAYAGWWVVRFDCFRQTHYPIRLNRKTRRVYAYRPDRSIISANWDDLFLCVVENELTMGQTSYDVRAHVLADDGETVVDTFTLAYAYLGERAGLMCLWEYIRRYMEAPDGPQQSYNTTEMCMPINGRKEGVVFGLVRTFALMVKWPALQLLASPLWALTTWGRWIAMATCKVPVWPAEIEAACQPDPDDPYRKDWRSNGRYGFWELGWPAICLVVGSLVVLTGVVWLVEFMWGAFE</sequence>